<dbReference type="GO" id="GO:0003964">
    <property type="term" value="F:RNA-directed DNA polymerase activity"/>
    <property type="evidence" value="ECO:0007669"/>
    <property type="project" value="UniProtKB-KW"/>
</dbReference>
<dbReference type="GO" id="GO:0008270">
    <property type="term" value="F:zinc ion binding"/>
    <property type="evidence" value="ECO:0007669"/>
    <property type="project" value="UniProtKB-KW"/>
</dbReference>
<dbReference type="InterPro" id="IPR001878">
    <property type="entry name" value="Znf_CCHC"/>
</dbReference>
<evidence type="ECO:0000313" key="11">
    <source>
        <dbReference type="EMBL" id="SPD19105.1"/>
    </source>
</evidence>
<keyword evidence="6" id="KW-0695">RNA-directed DNA polymerase</keyword>
<dbReference type="EMBL" id="OIVN01004758">
    <property type="protein sequence ID" value="SPD19105.1"/>
    <property type="molecule type" value="Genomic_DNA"/>
</dbReference>
<dbReference type="Gene3D" id="3.30.420.10">
    <property type="entry name" value="Ribonuclease H-like superfamily/Ribonuclease H"/>
    <property type="match status" value="1"/>
</dbReference>
<dbReference type="SUPFAM" id="SSF53098">
    <property type="entry name" value="Ribonuclease H-like"/>
    <property type="match status" value="1"/>
</dbReference>
<evidence type="ECO:0000256" key="4">
    <source>
        <dbReference type="ARBA" id="ARBA00022759"/>
    </source>
</evidence>
<dbReference type="PROSITE" id="PS50158">
    <property type="entry name" value="ZF_CCHC"/>
    <property type="match status" value="1"/>
</dbReference>
<dbReference type="InterPro" id="IPR012337">
    <property type="entry name" value="RNaseH-like_sf"/>
</dbReference>
<feature type="compositionally biased region" description="Acidic residues" evidence="8">
    <location>
        <begin position="43"/>
        <end position="58"/>
    </location>
</feature>
<dbReference type="SMART" id="SM00343">
    <property type="entry name" value="ZnF_C2HC"/>
    <property type="match status" value="1"/>
</dbReference>
<accession>A0A2N9I455</accession>
<dbReference type="Gene3D" id="3.10.20.370">
    <property type="match status" value="1"/>
</dbReference>
<dbReference type="PROSITE" id="PS50994">
    <property type="entry name" value="INTEGRASE"/>
    <property type="match status" value="1"/>
</dbReference>
<feature type="compositionally biased region" description="Low complexity" evidence="8">
    <location>
        <begin position="714"/>
        <end position="728"/>
    </location>
</feature>
<dbReference type="SUPFAM" id="SSF57756">
    <property type="entry name" value="Retrovirus zinc finger-like domains"/>
    <property type="match status" value="1"/>
</dbReference>
<dbReference type="GO" id="GO:0004519">
    <property type="term" value="F:endonuclease activity"/>
    <property type="evidence" value="ECO:0007669"/>
    <property type="project" value="UniProtKB-KW"/>
</dbReference>
<name>A0A2N9I455_FAGSY</name>
<feature type="domain" description="CCHC-type" evidence="9">
    <location>
        <begin position="271"/>
        <end position="287"/>
    </location>
</feature>
<keyword evidence="2" id="KW-0548">Nucleotidyltransferase</keyword>
<evidence type="ECO:0000256" key="1">
    <source>
        <dbReference type="ARBA" id="ARBA00022679"/>
    </source>
</evidence>
<keyword evidence="3" id="KW-0540">Nuclease</keyword>
<dbReference type="InterPro" id="IPR056924">
    <property type="entry name" value="SH3_Tf2-1"/>
</dbReference>
<evidence type="ECO:0000259" key="9">
    <source>
        <dbReference type="PROSITE" id="PS50158"/>
    </source>
</evidence>
<evidence type="ECO:0000256" key="2">
    <source>
        <dbReference type="ARBA" id="ARBA00022695"/>
    </source>
</evidence>
<dbReference type="Pfam" id="PF17917">
    <property type="entry name" value="RT_RNaseH"/>
    <property type="match status" value="1"/>
</dbReference>
<keyword evidence="5" id="KW-0378">Hydrolase</keyword>
<reference evidence="11" key="1">
    <citation type="submission" date="2018-02" db="EMBL/GenBank/DDBJ databases">
        <authorList>
            <person name="Cohen D.B."/>
            <person name="Kent A.D."/>
        </authorList>
    </citation>
    <scope>NUCLEOTIDE SEQUENCE</scope>
</reference>
<dbReference type="PANTHER" id="PTHR35046:SF9">
    <property type="entry name" value="RNA-DIRECTED DNA POLYMERASE"/>
    <property type="match status" value="1"/>
</dbReference>
<evidence type="ECO:0000256" key="6">
    <source>
        <dbReference type="ARBA" id="ARBA00022918"/>
    </source>
</evidence>
<evidence type="ECO:0000256" key="8">
    <source>
        <dbReference type="SAM" id="MobiDB-lite"/>
    </source>
</evidence>
<sequence length="798" mass="92038">MDVMFNEIRDRMDRQDAVIATWREGRPQGGPYVRRQARRAPVDDSDGDHEDEFEGEEDQASLNGRYRHSKGKMILKAYLEWEKKVELIFECHNYSEEKKVKLAVIEFTDYAIIWWDQLVMNRRRNHERAIETWEEMRAIMRRRLNQSCLHDLGVLIHHCYWVSSQLLVEFILAMARFLNGLNRDIANVVELQHYVELEDMVHMAIKVERQLKRKGTRSFQNSGSSTSWKLNWRKDEGAVLKSKTEPPKRREEVPSVNKGKTKSQTRNRDIKCFRCLGVGHIASQCPNKRTMIARVDGEVETESESDADQMPMLEDTCDDDVEYPVEGESLVARRALSAQVKEDDMEQQRENIFHTRCHINNKCDASGIGIGAVLMQEGRPVAYFSEKLSEAALNYPTYDKEMYALVRALENWQHYLWPKEFVIHTDHESLKHLKGQQRLNRRHAKWVEFIETFPYVIRYKQGKENVVADALSRRTKRGRDSVFVVVDRFSKMAHFIACHKTDDASHIADLFFKEIVRLHGMPRTIVSDRDAKFLSYFWKTLWGKLGTKLLFSTTCHPQTDGQTEVVNRTLSSLLRAIIKKNLKTWEDCLPHVEFAYNRSIHSATNFSPFEMVYGFNPLSPLDLTSLPLSERVNLDGKKKAEFLRKDRFPEKRRSKLLRRGDGPFQIVERINDNAYKLDLPGEYGVSASFNVADLSPFDVGDDLRTNPSQEGENDANQGANDANQGAGQVDHTLGNGAEYAQDPLSLPSGPITRLRAKRFKEALNGLIQENWADSKKTKMGSNNNQGLVHVIKAIEEAN</sequence>
<dbReference type="GO" id="GO:0015074">
    <property type="term" value="P:DNA integration"/>
    <property type="evidence" value="ECO:0007669"/>
    <property type="project" value="InterPro"/>
</dbReference>
<dbReference type="GO" id="GO:0003676">
    <property type="term" value="F:nucleic acid binding"/>
    <property type="evidence" value="ECO:0007669"/>
    <property type="project" value="InterPro"/>
</dbReference>
<dbReference type="InterPro" id="IPR036875">
    <property type="entry name" value="Znf_CCHC_sf"/>
</dbReference>
<dbReference type="InterPro" id="IPR043502">
    <property type="entry name" value="DNA/RNA_pol_sf"/>
</dbReference>
<dbReference type="GO" id="GO:0016787">
    <property type="term" value="F:hydrolase activity"/>
    <property type="evidence" value="ECO:0007669"/>
    <property type="project" value="UniProtKB-KW"/>
</dbReference>
<dbReference type="AlphaFoldDB" id="A0A2N9I455"/>
<feature type="compositionally biased region" description="Basic and acidic residues" evidence="8">
    <location>
        <begin position="239"/>
        <end position="253"/>
    </location>
</feature>
<evidence type="ECO:0008006" key="12">
    <source>
        <dbReference type="Google" id="ProtNLM"/>
    </source>
</evidence>
<gene>
    <name evidence="11" type="ORF">FSB_LOCUS46987</name>
</gene>
<evidence type="ECO:0000256" key="7">
    <source>
        <dbReference type="PROSITE-ProRule" id="PRU00047"/>
    </source>
</evidence>
<organism evidence="11">
    <name type="scientific">Fagus sylvatica</name>
    <name type="common">Beechnut</name>
    <dbReference type="NCBI Taxonomy" id="28930"/>
    <lineage>
        <taxon>Eukaryota</taxon>
        <taxon>Viridiplantae</taxon>
        <taxon>Streptophyta</taxon>
        <taxon>Embryophyta</taxon>
        <taxon>Tracheophyta</taxon>
        <taxon>Spermatophyta</taxon>
        <taxon>Magnoliopsida</taxon>
        <taxon>eudicotyledons</taxon>
        <taxon>Gunneridae</taxon>
        <taxon>Pentapetalae</taxon>
        <taxon>rosids</taxon>
        <taxon>fabids</taxon>
        <taxon>Fagales</taxon>
        <taxon>Fagaceae</taxon>
        <taxon>Fagus</taxon>
    </lineage>
</organism>
<dbReference type="InterPro" id="IPR041373">
    <property type="entry name" value="RT_RNaseH"/>
</dbReference>
<dbReference type="Pfam" id="PF24626">
    <property type="entry name" value="SH3_Tf2-1"/>
    <property type="match status" value="1"/>
</dbReference>
<dbReference type="CDD" id="cd09274">
    <property type="entry name" value="RNase_HI_RT_Ty3"/>
    <property type="match status" value="1"/>
</dbReference>
<dbReference type="Gene3D" id="4.10.60.10">
    <property type="entry name" value="Zinc finger, CCHC-type"/>
    <property type="match status" value="1"/>
</dbReference>
<dbReference type="InterPro" id="IPR036397">
    <property type="entry name" value="RNaseH_sf"/>
</dbReference>
<keyword evidence="7" id="KW-0479">Metal-binding</keyword>
<dbReference type="PANTHER" id="PTHR35046">
    <property type="entry name" value="ZINC KNUCKLE (CCHC-TYPE) FAMILY PROTEIN"/>
    <property type="match status" value="1"/>
</dbReference>
<dbReference type="SUPFAM" id="SSF56672">
    <property type="entry name" value="DNA/RNA polymerases"/>
    <property type="match status" value="1"/>
</dbReference>
<feature type="region of interest" description="Disordered" evidence="8">
    <location>
        <begin position="698"/>
        <end position="747"/>
    </location>
</feature>
<protein>
    <recommendedName>
        <fullName evidence="12">Integrase catalytic domain-containing protein</fullName>
    </recommendedName>
</protein>
<dbReference type="InterPro" id="IPR001584">
    <property type="entry name" value="Integrase_cat-core"/>
</dbReference>
<keyword evidence="4" id="KW-0255">Endonuclease</keyword>
<keyword evidence="7" id="KW-0862">Zinc</keyword>
<keyword evidence="7" id="KW-0863">Zinc-finger</keyword>
<feature type="region of interest" description="Disordered" evidence="8">
    <location>
        <begin position="239"/>
        <end position="265"/>
    </location>
</feature>
<evidence type="ECO:0000256" key="3">
    <source>
        <dbReference type="ARBA" id="ARBA00022722"/>
    </source>
</evidence>
<evidence type="ECO:0000256" key="5">
    <source>
        <dbReference type="ARBA" id="ARBA00022801"/>
    </source>
</evidence>
<evidence type="ECO:0000259" key="10">
    <source>
        <dbReference type="PROSITE" id="PS50994"/>
    </source>
</evidence>
<feature type="domain" description="Integrase catalytic" evidence="10">
    <location>
        <begin position="450"/>
        <end position="616"/>
    </location>
</feature>
<keyword evidence="1" id="KW-0808">Transferase</keyword>
<proteinExistence type="predicted"/>
<feature type="region of interest" description="Disordered" evidence="8">
    <location>
        <begin position="25"/>
        <end position="58"/>
    </location>
</feature>